<evidence type="ECO:0000256" key="4">
    <source>
        <dbReference type="ARBA" id="ARBA00035290"/>
    </source>
</evidence>
<dbReference type="Proteomes" id="UP000036681">
    <property type="component" value="Unplaced"/>
</dbReference>
<name>A0A9J2P785_ASCLU</name>
<dbReference type="InterPro" id="IPR036373">
    <property type="entry name" value="Ribosomal_bL17_sf"/>
</dbReference>
<evidence type="ECO:0000256" key="2">
    <source>
        <dbReference type="ARBA" id="ARBA00022980"/>
    </source>
</evidence>
<dbReference type="SUPFAM" id="SSF64263">
    <property type="entry name" value="Prokaryotic ribosomal protein L17"/>
    <property type="match status" value="1"/>
</dbReference>
<comment type="similarity">
    <text evidence="1">Belongs to the bacterial ribosomal protein bL17 family.</text>
</comment>
<evidence type="ECO:0000313" key="7">
    <source>
        <dbReference type="WBParaSite" id="ALUE_0000525301-mRNA-1"/>
    </source>
</evidence>
<proteinExistence type="inferred from homology"/>
<protein>
    <recommendedName>
        <fullName evidence="4">Large ribosomal subunit protein bL17m</fullName>
    </recommendedName>
    <alternativeName>
        <fullName evidence="5">39S ribosomal protein L17, mitochondrial</fullName>
    </alternativeName>
</protein>
<evidence type="ECO:0000256" key="5">
    <source>
        <dbReference type="ARBA" id="ARBA00035413"/>
    </source>
</evidence>
<reference evidence="7" key="1">
    <citation type="submission" date="2023-03" db="UniProtKB">
        <authorList>
            <consortium name="WormBaseParasite"/>
        </authorList>
    </citation>
    <scope>IDENTIFICATION</scope>
</reference>
<organism evidence="6 7">
    <name type="scientific">Ascaris lumbricoides</name>
    <name type="common">Giant roundworm</name>
    <dbReference type="NCBI Taxonomy" id="6252"/>
    <lineage>
        <taxon>Eukaryota</taxon>
        <taxon>Metazoa</taxon>
        <taxon>Ecdysozoa</taxon>
        <taxon>Nematoda</taxon>
        <taxon>Chromadorea</taxon>
        <taxon>Rhabditida</taxon>
        <taxon>Spirurina</taxon>
        <taxon>Ascaridomorpha</taxon>
        <taxon>Ascaridoidea</taxon>
        <taxon>Ascarididae</taxon>
        <taxon>Ascaris</taxon>
    </lineage>
</organism>
<evidence type="ECO:0000313" key="6">
    <source>
        <dbReference type="Proteomes" id="UP000036681"/>
    </source>
</evidence>
<accession>A0A9J2P785</accession>
<keyword evidence="6" id="KW-1185">Reference proteome</keyword>
<dbReference type="AlphaFoldDB" id="A0A9J2P785"/>
<dbReference type="Pfam" id="PF01196">
    <property type="entry name" value="Ribosomal_L17"/>
    <property type="match status" value="1"/>
</dbReference>
<dbReference type="GO" id="GO:0003735">
    <property type="term" value="F:structural constituent of ribosome"/>
    <property type="evidence" value="ECO:0007669"/>
    <property type="project" value="InterPro"/>
</dbReference>
<dbReference type="PANTHER" id="PTHR14413">
    <property type="entry name" value="RIBOSOMAL PROTEIN L17"/>
    <property type="match status" value="1"/>
</dbReference>
<keyword evidence="2" id="KW-0689">Ribosomal protein</keyword>
<evidence type="ECO:0000256" key="3">
    <source>
        <dbReference type="ARBA" id="ARBA00023274"/>
    </source>
</evidence>
<dbReference type="GO" id="GO:0005762">
    <property type="term" value="C:mitochondrial large ribosomal subunit"/>
    <property type="evidence" value="ECO:0007669"/>
    <property type="project" value="TreeGrafter"/>
</dbReference>
<dbReference type="InterPro" id="IPR000456">
    <property type="entry name" value="Ribosomal_bL17"/>
</dbReference>
<keyword evidence="3" id="KW-0687">Ribonucleoprotein</keyword>
<dbReference type="GO" id="GO:0006412">
    <property type="term" value="P:translation"/>
    <property type="evidence" value="ECO:0007669"/>
    <property type="project" value="InterPro"/>
</dbReference>
<dbReference type="PANTHER" id="PTHR14413:SF16">
    <property type="entry name" value="LARGE RIBOSOMAL SUBUNIT PROTEIN BL17M"/>
    <property type="match status" value="1"/>
</dbReference>
<sequence>MAGSSRIASSLPRIRATIGHIPQRLKTERIDISRSRLEILRRLVTRLVREERCEFPLNRAVEVRQYIERLLQLGIFRERDDPYMNEMVDWWLIEGDLREKFFDVLVPRFAHDPGPYTALYRLPNERLESYIRKKRIFYNIFKIGVLELKGNPFPPVVAEPEDHSNSLLNVLMKNALQKRISASAKPKL</sequence>
<evidence type="ECO:0000256" key="1">
    <source>
        <dbReference type="ARBA" id="ARBA00008777"/>
    </source>
</evidence>
<dbReference type="WBParaSite" id="ALUE_0000525301-mRNA-1">
    <property type="protein sequence ID" value="ALUE_0000525301-mRNA-1"/>
    <property type="gene ID" value="ALUE_0000525301"/>
</dbReference>
<dbReference type="Gene3D" id="3.90.1030.10">
    <property type="entry name" value="Ribosomal protein L17"/>
    <property type="match status" value="1"/>
</dbReference>